<proteinExistence type="predicted"/>
<evidence type="ECO:0000313" key="1">
    <source>
        <dbReference type="EMBL" id="OGL47870.1"/>
    </source>
</evidence>
<sequence>MGESTINAAILGTFGVPVIMITGDNALVEEVYEHLPWVKSVAVKQAIGRAAAICYPPKATYKLIRNTAKESIEQYKAARPFIIQPPYLFEAEFITHISAKRAAMAKNIKIKDLYTLFLEGDDLPLLVDNFWRGLEIVFSEPVGFLK</sequence>
<dbReference type="Pfam" id="PF04951">
    <property type="entry name" value="Peptidase_M55"/>
    <property type="match status" value="1"/>
</dbReference>
<reference evidence="1 2" key="1">
    <citation type="journal article" date="2016" name="Nat. Commun.">
        <title>Thousands of microbial genomes shed light on interconnected biogeochemical processes in an aquifer system.</title>
        <authorList>
            <person name="Anantharaman K."/>
            <person name="Brown C.T."/>
            <person name="Hug L.A."/>
            <person name="Sharon I."/>
            <person name="Castelle C.J."/>
            <person name="Probst A.J."/>
            <person name="Thomas B.C."/>
            <person name="Singh A."/>
            <person name="Wilkins M.J."/>
            <person name="Karaoz U."/>
            <person name="Brodie E.L."/>
            <person name="Williams K.H."/>
            <person name="Hubbard S.S."/>
            <person name="Banfield J.F."/>
        </authorList>
    </citation>
    <scope>NUCLEOTIDE SEQUENCE [LARGE SCALE GENOMIC DNA]</scope>
</reference>
<dbReference type="InterPro" id="IPR027476">
    <property type="entry name" value="DppA_N"/>
</dbReference>
<name>A0A1F7S2F2_9BACT</name>
<dbReference type="InterPro" id="IPR007035">
    <property type="entry name" value="Peptidase_M55"/>
</dbReference>
<organism evidence="1 2">
    <name type="scientific">Candidatus Schekmanbacteria bacterium RBG_13_48_7</name>
    <dbReference type="NCBI Taxonomy" id="1817878"/>
    <lineage>
        <taxon>Bacteria</taxon>
        <taxon>Candidatus Schekmaniibacteriota</taxon>
    </lineage>
</organism>
<dbReference type="AlphaFoldDB" id="A0A1F7S2F2"/>
<accession>A0A1F7S2F2</accession>
<gene>
    <name evidence="1" type="ORF">A2161_01470</name>
</gene>
<evidence type="ECO:0000313" key="2">
    <source>
        <dbReference type="Proteomes" id="UP000179266"/>
    </source>
</evidence>
<protein>
    <submittedName>
        <fullName evidence="1">Uncharacterized protein</fullName>
    </submittedName>
</protein>
<dbReference type="SUPFAM" id="SSF63992">
    <property type="entry name" value="Dipeptide transport protein"/>
    <property type="match status" value="1"/>
</dbReference>
<dbReference type="Gene3D" id="3.40.50.10780">
    <property type="entry name" value="Dipeptide transport protein"/>
    <property type="match status" value="1"/>
</dbReference>
<dbReference type="Proteomes" id="UP000179266">
    <property type="component" value="Unassembled WGS sequence"/>
</dbReference>
<comment type="caution">
    <text evidence="1">The sequence shown here is derived from an EMBL/GenBank/DDBJ whole genome shotgun (WGS) entry which is preliminary data.</text>
</comment>
<dbReference type="EMBL" id="MGDD01000053">
    <property type="protein sequence ID" value="OGL47870.1"/>
    <property type="molecule type" value="Genomic_DNA"/>
</dbReference>
<dbReference type="InterPro" id="IPR036177">
    <property type="entry name" value="Peptidase_M55_sf"/>
</dbReference>